<dbReference type="GO" id="GO:0005791">
    <property type="term" value="C:rough endoplasmic reticulum"/>
    <property type="evidence" value="ECO:0007669"/>
    <property type="project" value="UniProtKB-SubCell"/>
</dbReference>
<feature type="compositionally biased region" description="Low complexity" evidence="9">
    <location>
        <begin position="1961"/>
        <end position="1970"/>
    </location>
</feature>
<dbReference type="Pfam" id="PF14309">
    <property type="entry name" value="DUF4378"/>
    <property type="match status" value="1"/>
</dbReference>
<feature type="compositionally biased region" description="Basic and acidic residues" evidence="9">
    <location>
        <begin position="1427"/>
        <end position="1443"/>
    </location>
</feature>
<dbReference type="PANTHER" id="PTHR13958:SF4">
    <property type="entry name" value="CENTROSOME-ASSOCIATED PROTEIN 350"/>
    <property type="match status" value="1"/>
</dbReference>
<feature type="compositionally biased region" description="Polar residues" evidence="9">
    <location>
        <begin position="419"/>
        <end position="428"/>
    </location>
</feature>
<feature type="region of interest" description="Disordered" evidence="9">
    <location>
        <begin position="2548"/>
        <end position="2569"/>
    </location>
</feature>
<feature type="compositionally biased region" description="Basic and acidic residues" evidence="9">
    <location>
        <begin position="460"/>
        <end position="496"/>
    </location>
</feature>
<evidence type="ECO:0000256" key="4">
    <source>
        <dbReference type="ARBA" id="ARBA00023274"/>
    </source>
</evidence>
<feature type="compositionally biased region" description="Polar residues" evidence="9">
    <location>
        <begin position="2065"/>
        <end position="2082"/>
    </location>
</feature>
<dbReference type="GO" id="GO:0006412">
    <property type="term" value="P:translation"/>
    <property type="evidence" value="ECO:0007669"/>
    <property type="project" value="InterPro"/>
</dbReference>
<keyword evidence="4" id="KW-0687">Ribonucleoprotein</keyword>
<comment type="subunit">
    <text evidence="7">Component of the 40S small ribosomal subunit. Part of the small subunit (SSU) processome, composed of more than 70 proteins and the RNA chaperone small nucleolar RNA (snoRNA) U3.</text>
</comment>
<feature type="compositionally biased region" description="Polar residues" evidence="9">
    <location>
        <begin position="1771"/>
        <end position="1785"/>
    </location>
</feature>
<accession>A0A8J6G5K4</accession>
<feature type="region of interest" description="Disordered" evidence="9">
    <location>
        <begin position="540"/>
        <end position="590"/>
    </location>
</feature>
<feature type="compositionally biased region" description="Basic and acidic residues" evidence="9">
    <location>
        <begin position="1980"/>
        <end position="1995"/>
    </location>
</feature>
<dbReference type="Proteomes" id="UP000710432">
    <property type="component" value="Unassembled WGS sequence"/>
</dbReference>
<evidence type="ECO:0000256" key="7">
    <source>
        <dbReference type="ARBA" id="ARBA00046579"/>
    </source>
</evidence>
<feature type="compositionally biased region" description="Basic and acidic residues" evidence="9">
    <location>
        <begin position="1065"/>
        <end position="1077"/>
    </location>
</feature>
<feature type="region of interest" description="Disordered" evidence="9">
    <location>
        <begin position="1640"/>
        <end position="1683"/>
    </location>
</feature>
<feature type="region of interest" description="Disordered" evidence="9">
    <location>
        <begin position="141"/>
        <end position="164"/>
    </location>
</feature>
<feature type="compositionally biased region" description="Polar residues" evidence="9">
    <location>
        <begin position="1941"/>
        <end position="1950"/>
    </location>
</feature>
<dbReference type="FunFam" id="2.30.30.190:FF:000010">
    <property type="entry name" value="centrosome-associated protein 350 isoform X2"/>
    <property type="match status" value="1"/>
</dbReference>
<dbReference type="Gene3D" id="2.30.30.190">
    <property type="entry name" value="CAP Gly-rich-like domain"/>
    <property type="match status" value="1"/>
</dbReference>
<dbReference type="InterPro" id="IPR006032">
    <property type="entry name" value="Ribosomal_uS12"/>
</dbReference>
<dbReference type="SMART" id="SM01052">
    <property type="entry name" value="CAP_GLY"/>
    <property type="match status" value="1"/>
</dbReference>
<name>A0A8J6G5K4_MICOH</name>
<dbReference type="PROSITE" id="PS50245">
    <property type="entry name" value="CAP_GLY_2"/>
    <property type="match status" value="1"/>
</dbReference>
<feature type="region of interest" description="Disordered" evidence="9">
    <location>
        <begin position="995"/>
        <end position="1085"/>
    </location>
</feature>
<dbReference type="Pfam" id="PF01302">
    <property type="entry name" value="CAP_GLY"/>
    <property type="match status" value="1"/>
</dbReference>
<dbReference type="Pfam" id="PF00164">
    <property type="entry name" value="Ribosom_S12_S23"/>
    <property type="match status" value="1"/>
</dbReference>
<dbReference type="PANTHER" id="PTHR13958">
    <property type="entry name" value="CENTROSOME-ASSOCIATED PROTEIN 350"/>
    <property type="match status" value="1"/>
</dbReference>
<evidence type="ECO:0000256" key="6">
    <source>
        <dbReference type="ARBA" id="ARBA00035463"/>
    </source>
</evidence>
<keyword evidence="8" id="KW-0175">Coiled coil</keyword>
<dbReference type="GO" id="GO:1990904">
    <property type="term" value="C:ribonucleoprotein complex"/>
    <property type="evidence" value="ECO:0007669"/>
    <property type="project" value="UniProtKB-KW"/>
</dbReference>
<feature type="region of interest" description="Disordered" evidence="9">
    <location>
        <begin position="1930"/>
        <end position="2018"/>
    </location>
</feature>
<feature type="region of interest" description="Disordered" evidence="9">
    <location>
        <begin position="2057"/>
        <end position="2090"/>
    </location>
</feature>
<dbReference type="InterPro" id="IPR000938">
    <property type="entry name" value="CAP-Gly_domain"/>
</dbReference>
<feature type="compositionally biased region" description="Basic and acidic residues" evidence="9">
    <location>
        <begin position="1534"/>
        <end position="1554"/>
    </location>
</feature>
<evidence type="ECO:0000256" key="1">
    <source>
        <dbReference type="ARBA" id="ARBA00004427"/>
    </source>
</evidence>
<comment type="subcellular location">
    <subcellularLocation>
        <location evidence="1">Rough endoplasmic reticulum</location>
    </subcellularLocation>
</comment>
<dbReference type="EMBL" id="JAATJU010025286">
    <property type="protein sequence ID" value="KAH0504077.1"/>
    <property type="molecule type" value="Genomic_DNA"/>
</dbReference>
<feature type="region of interest" description="Disordered" evidence="9">
    <location>
        <begin position="849"/>
        <end position="868"/>
    </location>
</feature>
<comment type="caution">
    <text evidence="11">The sequence shown here is derived from an EMBL/GenBank/DDBJ whole genome shotgun (WGS) entry which is preliminary data.</text>
</comment>
<feature type="compositionally biased region" description="Polar residues" evidence="9">
    <location>
        <begin position="150"/>
        <end position="160"/>
    </location>
</feature>
<evidence type="ECO:0000313" key="11">
    <source>
        <dbReference type="EMBL" id="KAH0504077.1"/>
    </source>
</evidence>
<feature type="compositionally biased region" description="Basic and acidic residues" evidence="9">
    <location>
        <begin position="562"/>
        <end position="571"/>
    </location>
</feature>
<feature type="compositionally biased region" description="Low complexity" evidence="9">
    <location>
        <begin position="573"/>
        <end position="586"/>
    </location>
</feature>
<comment type="similarity">
    <text evidence="2">Belongs to the universal ribosomal protein uS12 family.</text>
</comment>
<dbReference type="GO" id="GO:0008017">
    <property type="term" value="F:microtubule binding"/>
    <property type="evidence" value="ECO:0007669"/>
    <property type="project" value="InterPro"/>
</dbReference>
<dbReference type="SUPFAM" id="SSF74924">
    <property type="entry name" value="Cap-Gly domain"/>
    <property type="match status" value="1"/>
</dbReference>
<gene>
    <name evidence="11" type="ORF">LTLLF_184665</name>
</gene>
<dbReference type="InterPro" id="IPR036859">
    <property type="entry name" value="CAP-Gly_dom_sf"/>
</dbReference>
<feature type="domain" description="CAP-Gly" evidence="10">
    <location>
        <begin position="2248"/>
        <end position="2290"/>
    </location>
</feature>
<feature type="coiled-coil region" evidence="8">
    <location>
        <begin position="2449"/>
        <end position="2476"/>
    </location>
</feature>
<dbReference type="InterPro" id="IPR028750">
    <property type="entry name" value="CEP350/CC187"/>
</dbReference>
<dbReference type="PROSITE" id="PS00845">
    <property type="entry name" value="CAP_GLY_1"/>
    <property type="match status" value="1"/>
</dbReference>
<feature type="region of interest" description="Disordered" evidence="9">
    <location>
        <begin position="323"/>
        <end position="385"/>
    </location>
</feature>
<feature type="region of interest" description="Disordered" evidence="9">
    <location>
        <begin position="2124"/>
        <end position="2174"/>
    </location>
</feature>
<evidence type="ECO:0000256" key="2">
    <source>
        <dbReference type="ARBA" id="ARBA00005657"/>
    </source>
</evidence>
<proteinExistence type="inferred from homology"/>
<feature type="compositionally biased region" description="Basic and acidic residues" evidence="9">
    <location>
        <begin position="1951"/>
        <end position="1960"/>
    </location>
</feature>
<protein>
    <recommendedName>
        <fullName evidence="5">Small ribosomal subunit protein uS12</fullName>
    </recommendedName>
    <alternativeName>
        <fullName evidence="6">40S ribosomal protein S23</fullName>
    </alternativeName>
</protein>
<evidence type="ECO:0000259" key="10">
    <source>
        <dbReference type="PROSITE" id="PS50245"/>
    </source>
</evidence>
<dbReference type="InterPro" id="IPR012340">
    <property type="entry name" value="NA-bd_OB-fold"/>
</dbReference>
<feature type="coiled-coil region" evidence="8">
    <location>
        <begin position="1607"/>
        <end position="1634"/>
    </location>
</feature>
<dbReference type="GO" id="GO:0022626">
    <property type="term" value="C:cytosolic ribosome"/>
    <property type="evidence" value="ECO:0007669"/>
    <property type="project" value="UniProtKB-ARBA"/>
</dbReference>
<feature type="coiled-coil region" evidence="8">
    <location>
        <begin position="1792"/>
        <end position="1831"/>
    </location>
</feature>
<dbReference type="FunFam" id="2.40.50.140:FF:000007">
    <property type="entry name" value="40S ribosomal protein S23"/>
    <property type="match status" value="1"/>
</dbReference>
<dbReference type="GO" id="GO:0034453">
    <property type="term" value="P:microtubule anchoring"/>
    <property type="evidence" value="ECO:0007669"/>
    <property type="project" value="InterPro"/>
</dbReference>
<feature type="region of interest" description="Disordered" evidence="9">
    <location>
        <begin position="1416"/>
        <end position="1479"/>
    </location>
</feature>
<feature type="region of interest" description="Disordered" evidence="9">
    <location>
        <begin position="1720"/>
        <end position="1756"/>
    </location>
</feature>
<feature type="compositionally biased region" description="Basic and acidic residues" evidence="9">
    <location>
        <begin position="1003"/>
        <end position="1012"/>
    </location>
</feature>
<feature type="compositionally biased region" description="Low complexity" evidence="9">
    <location>
        <begin position="851"/>
        <end position="860"/>
    </location>
</feature>
<sequence length="2843" mass="319123">MVTAAEGPVGGGDGFGERGLLRWGSQGRNHIAAAQEAGERASNADLFTIFEREPHGTPFSLSPSHLESKHVYCVHEAKAESGKQIVGNREDRNIHCCDFESSQPSVISDTVVRFLNDGPAIDALHNSECLIKMGVHVRTEEELPNRTKGSENTSKPSLNSVGHDVDPKLLLLSDSSPPSTSAWNPQRLDISKRRQHDIKLEKLKERIRKQWEHSEEINGQAQTLGHIDHPLMVVNGDNSVTTKVRKVAAAPPAPAYKGFNPSETKIRTPDGKVWQEAEFQSMSRELYRDLALQFADGTSVKEKPAEKSKDKKVVKPVRKIQKVTQLSNADSKTGSHIGRAESDPKLDVVHKHLPRSSERSRSRARSENNIVKSVPSLPDNKQEENTALNKDFLPVEIRGILDDLQLDSSAQTVRQEIGELQNQKSSAPVQMPRSHSPVKRKPDKITANEDPPVTSKKRHYDTDEVRQYIVRQQEERRRKQNEEKKAQKEATEQKNKRLQELYRRQREAFTKAKAVPPDPSASRRLQETYSKLLLEKTLLEEPAHQHVTQDTQIRPGYQPSGESDKENKVQERPPSASSSSDLSLSEPPQPLARRDLMEPTWMQPDRLSPRVHSSQAQPLVGTAENLLSQLLHLEHVGILHKDSDSVLPAKKSHNKASGPLTFTPQPYLTSQAPHPDALLKPSTSQYKSKLDRIEALKATAASLSSRIESEAKKLAGASINYGSVWNNDYDVQQAPQENGLWTKAVSPPVKEDIEDVFSARIQKMLGTCVSHATFDDDLPGVGSLSEFKKLPEMIRPQSAISSFRMTSPSPKPGGLLAQLCKRQTDSSSSDIQACSQDRAKRSLCSSIDSVSEGPLLSEGSLSEEEGGRDTRPLLKVAELLKEKEFCAGERNSYEPIKEFQKEAEKFLPLLGHIGGTQSKGPWEELAKGSPHSVINIFTKSYQLYGKGFEDRGTSASWPFNATTTPLSSISYEDDFVSSPGSVTLTEKKSTLESQIGGSNLGIQEDHSSRKSVYDLSSVDATSQHSSGAQSAVSSRSSASKGKKGKKEKTEWLESFTGNSQSSLVNEEKVPSDSERGSHQGRKLGTGSKLAVRDFEQTLDTESTLEELSGHSVRKLRSHRQDQKWHNKQYKKAHLGTALKANPFGGASHAKGIVLEKVGVEANQSNSAIRKCVRKLGCGSKRFSPAGLQHRMAAELSYLSAIEESVRQLSDVERVRGISLAQQESVSLAQIIKAQQQRHERDLALLKLKAEQEALECQRQLEETRNKTAQVHAESLQQVVKSQREVTEVLQEATCKIAAQQTETARLTTDAARQICEMAELTRTQISDAIGASGVSLTALYDHQRQHLPDFMKQLRTKAETDRIKKALWTQSVRKIPLHMTVILSLQGTRIMIEDSTSIATEYSLKFDESMTEDEIEEKSFRSLLPSESHRRFNMEKKRGHHDDSDEDASPDKPALSSAKNIPYRHLRDKGEDDKMPPLRKKQRGLLLRLQQEKAEIKRLQEANKAARKERQLILKQQEEIERIRQTTIKLQEKLKSAGENKLGSHSDDDTKDNKAASPGPTGLETRSPSPISISSSETSSIMQKLKNMRSRMDEKFLTKREQKLMQRRQHAEELLEWKRRLDAEEAEIRQMEKQALAAWDKELIKPKTPKKELENQRTEQKGLTSEEESLIPSYSHRNSENCIPEELGSPSALCLPSESMVQVQPGSPDLSILTEEMVFSQELESTSPSKHSPPKSCLSVSKQESSKGSHRTEAHCHLSVKSHQPCYSWSDESLSVTQSETPSDQSDIEGRIRALKDELRKRRSVVEQLKKEQRKRQKERLKAQEASLIRQLETYDEFIKKTEGELSQDLDTSPTSKLQIKCLSSVSEKPKIKPHPLHRSEAAKNWKSVTESERSRGSLASIAEHIDSSLSCSERTISERSLPAHAKRVVELDNGTEEGLQASSPGLSSRRTQEESRDSLKSAPSSPPLKELTAPTRIYDLSEAKAEDSSQKSEIQELEYPEQERSEAGDSCSKQSGRSEVLLRLDLTSEILSNKELPSDSTNLQKDLVKPTIEAFHEKEEVLNHSEQSVDPSQDLQSASNVHEQKCREQGDSALSGLLAPKDSSYSEDFEVSSFKKGISAEEVNNDDSEVLSPSLREDSQSYRDKSQPARSPRSRAPISGSEDEISERLSEKSLSIHSSVHSERLLELKSPTELMKSKERSDVGHEQGVMDSLSLAAVSVADELLDFHIGDRVLIGNVQPGTLRFKGETNFAKGFWAGVELDKPEGNNNGTYDGIVYFVCKDKHGIFAPPQKISHILENFNDYIDINEDEESYSDEHYQYYNQEQKDIKSLKDREDDIAEYFCEKSLPSMHDIEASVDTDRSLNIETDNKLDISGILDVHVDQQSSVDPLISCQENKALVSDATENVPDAAGVTPDSTFSEESKLQQLTEKEENSYSQISEKPSTPLLDLLTREKNQLEAQLKSSVSEEKKSEQQLETVSLLTDSLLRDFVKDTVSQLQQIRKARNEKIQLSNEEFLHQKEVLPQDPPQNIEEQPPSVPSCFLRPELEEEKEELSSPDMCPRPESPVFGASGQEELAKRLAELEISREFLSTLDDQDWFDEDFGLSSSHKIQKSKAEETIVPLMAEPKRVSQKPCETLLAVPHTAEEVESLVHNAAEELWKWKELGQDLHSLRVPTKLLGCASKGLDIESTSKRVYKQAVFDLTKEIFEEIFAEDPNLNQPVWMKPCRVNSSYFRRVKNPNNLNEIKRFITAEVLKLFSLKKEPNHKTDWQKMMKFGRKKRDRVDHILVQELHEEEAQWVNYDEDELCVKMQLADGIFETLIKDTIDVLNQISEKQGRMLLV</sequence>
<dbReference type="InterPro" id="IPR025486">
    <property type="entry name" value="DUF4378"/>
</dbReference>
<keyword evidence="3" id="KW-0689">Ribosomal protein</keyword>
<feature type="compositionally biased region" description="Low complexity" evidence="9">
    <location>
        <begin position="1725"/>
        <end position="1739"/>
    </location>
</feature>
<evidence type="ECO:0000256" key="5">
    <source>
        <dbReference type="ARBA" id="ARBA00035161"/>
    </source>
</evidence>
<dbReference type="Gene3D" id="2.40.50.140">
    <property type="entry name" value="Nucleic acid-binding proteins"/>
    <property type="match status" value="1"/>
</dbReference>
<evidence type="ECO:0000256" key="9">
    <source>
        <dbReference type="SAM" id="MobiDB-lite"/>
    </source>
</evidence>
<feature type="compositionally biased region" description="Basic and acidic residues" evidence="9">
    <location>
        <begin position="1878"/>
        <end position="1896"/>
    </location>
</feature>
<feature type="compositionally biased region" description="Basic and acidic residues" evidence="9">
    <location>
        <begin position="1744"/>
        <end position="1756"/>
    </location>
</feature>
<feature type="coiled-coil region" evidence="8">
    <location>
        <begin position="1482"/>
        <end position="1533"/>
    </location>
</feature>
<dbReference type="GO" id="GO:0003735">
    <property type="term" value="F:structural constituent of ribosome"/>
    <property type="evidence" value="ECO:0007669"/>
    <property type="project" value="InterPro"/>
</dbReference>
<dbReference type="SUPFAM" id="SSF50249">
    <property type="entry name" value="Nucleic acid-binding proteins"/>
    <property type="match status" value="1"/>
</dbReference>
<evidence type="ECO:0000256" key="3">
    <source>
        <dbReference type="ARBA" id="ARBA00022980"/>
    </source>
</evidence>
<evidence type="ECO:0000256" key="8">
    <source>
        <dbReference type="SAM" id="Coils"/>
    </source>
</evidence>
<organism evidence="11 12">
    <name type="scientific">Microtus ochrogaster</name>
    <name type="common">Prairie vole</name>
    <dbReference type="NCBI Taxonomy" id="79684"/>
    <lineage>
        <taxon>Eukaryota</taxon>
        <taxon>Metazoa</taxon>
        <taxon>Chordata</taxon>
        <taxon>Craniata</taxon>
        <taxon>Vertebrata</taxon>
        <taxon>Euteleostomi</taxon>
        <taxon>Mammalia</taxon>
        <taxon>Eutheria</taxon>
        <taxon>Euarchontoglires</taxon>
        <taxon>Glires</taxon>
        <taxon>Rodentia</taxon>
        <taxon>Myomorpha</taxon>
        <taxon>Muroidea</taxon>
        <taxon>Cricetidae</taxon>
        <taxon>Arvicolinae</taxon>
        <taxon>Microtus</taxon>
    </lineage>
</organism>
<reference evidence="11" key="1">
    <citation type="submission" date="2020-03" db="EMBL/GenBank/DDBJ databases">
        <title>Studies in the Genomics of Life Span.</title>
        <authorList>
            <person name="Glass D."/>
        </authorList>
    </citation>
    <scope>NUCLEOTIDE SEQUENCE</scope>
    <source>
        <strain evidence="11">LTLLF</strain>
        <tissue evidence="11">Muscle</tissue>
    </source>
</reference>
<feature type="compositionally biased region" description="Basic and acidic residues" evidence="9">
    <location>
        <begin position="338"/>
        <end position="366"/>
    </location>
</feature>
<feature type="compositionally biased region" description="Basic and acidic residues" evidence="9">
    <location>
        <begin position="1640"/>
        <end position="1660"/>
    </location>
</feature>
<feature type="compositionally biased region" description="Polar residues" evidence="9">
    <location>
        <begin position="323"/>
        <end position="334"/>
    </location>
</feature>
<feature type="region of interest" description="Disordered" evidence="9">
    <location>
        <begin position="1771"/>
        <end position="1790"/>
    </location>
</feature>
<feature type="compositionally biased region" description="Polar residues" evidence="9">
    <location>
        <begin position="1055"/>
        <end position="1064"/>
    </location>
</feature>
<feature type="compositionally biased region" description="Low complexity" evidence="9">
    <location>
        <begin position="1025"/>
        <end position="1039"/>
    </location>
</feature>
<feature type="region of interest" description="Disordered" evidence="9">
    <location>
        <begin position="1534"/>
        <end position="1590"/>
    </location>
</feature>
<feature type="compositionally biased region" description="Basic and acidic residues" evidence="9">
    <location>
        <begin position="2136"/>
        <end position="2148"/>
    </location>
</feature>
<dbReference type="GO" id="GO:0005813">
    <property type="term" value="C:centrosome"/>
    <property type="evidence" value="ECO:0007669"/>
    <property type="project" value="InterPro"/>
</dbReference>
<feature type="region of interest" description="Disordered" evidence="9">
    <location>
        <begin position="1866"/>
        <end position="1897"/>
    </location>
</feature>
<feature type="region of interest" description="Disordered" evidence="9">
    <location>
        <begin position="419"/>
        <end position="496"/>
    </location>
</feature>
<evidence type="ECO:0000313" key="12">
    <source>
        <dbReference type="Proteomes" id="UP000710432"/>
    </source>
</evidence>
<feature type="compositionally biased region" description="Low complexity" evidence="9">
    <location>
        <begin position="1564"/>
        <end position="1580"/>
    </location>
</feature>